<feature type="compositionally biased region" description="Acidic residues" evidence="1">
    <location>
        <begin position="99"/>
        <end position="133"/>
    </location>
</feature>
<dbReference type="Proteomes" id="UP001180020">
    <property type="component" value="Unassembled WGS sequence"/>
</dbReference>
<reference evidence="2" key="2">
    <citation type="submission" date="2023-06" db="EMBL/GenBank/DDBJ databases">
        <authorList>
            <person name="Ma L."/>
            <person name="Liu K.-W."/>
            <person name="Li Z."/>
            <person name="Hsiao Y.-Y."/>
            <person name="Qi Y."/>
            <person name="Fu T."/>
            <person name="Tang G."/>
            <person name="Zhang D."/>
            <person name="Sun W.-H."/>
            <person name="Liu D.-K."/>
            <person name="Li Y."/>
            <person name="Chen G.-Z."/>
            <person name="Liu X.-D."/>
            <person name="Liao X.-Y."/>
            <person name="Jiang Y.-T."/>
            <person name="Yu X."/>
            <person name="Hao Y."/>
            <person name="Huang J."/>
            <person name="Zhao X.-W."/>
            <person name="Ke S."/>
            <person name="Chen Y.-Y."/>
            <person name="Wu W.-L."/>
            <person name="Hsu J.-L."/>
            <person name="Lin Y.-F."/>
            <person name="Huang M.-D."/>
            <person name="Li C.-Y."/>
            <person name="Huang L."/>
            <person name="Wang Z.-W."/>
            <person name="Zhao X."/>
            <person name="Zhong W.-Y."/>
            <person name="Peng D.-H."/>
            <person name="Ahmad S."/>
            <person name="Lan S."/>
            <person name="Zhang J.-S."/>
            <person name="Tsai W.-C."/>
            <person name="Van De Peer Y."/>
            <person name="Liu Z.-J."/>
        </authorList>
    </citation>
    <scope>NUCLEOTIDE SEQUENCE</scope>
    <source>
        <strain evidence="2">CP</strain>
        <tissue evidence="2">Leaves</tissue>
    </source>
</reference>
<gene>
    <name evidence="2" type="ORF">QJS10_CPA08g00456</name>
</gene>
<dbReference type="PROSITE" id="PS50096">
    <property type="entry name" value="IQ"/>
    <property type="match status" value="1"/>
</dbReference>
<feature type="region of interest" description="Disordered" evidence="1">
    <location>
        <begin position="99"/>
        <end position="169"/>
    </location>
</feature>
<protein>
    <submittedName>
        <fullName evidence="2">Uncharacterized protein</fullName>
    </submittedName>
</protein>
<dbReference type="AlphaFoldDB" id="A0AAV9E875"/>
<proteinExistence type="predicted"/>
<evidence type="ECO:0000313" key="2">
    <source>
        <dbReference type="EMBL" id="KAK1309685.1"/>
    </source>
</evidence>
<dbReference type="EMBL" id="JAUJYO010000008">
    <property type="protein sequence ID" value="KAK1309685.1"/>
    <property type="molecule type" value="Genomic_DNA"/>
</dbReference>
<comment type="caution">
    <text evidence="2">The sequence shown here is derived from an EMBL/GenBank/DDBJ whole genome shotgun (WGS) entry which is preliminary data.</text>
</comment>
<keyword evidence="3" id="KW-1185">Reference proteome</keyword>
<organism evidence="2 3">
    <name type="scientific">Acorus calamus</name>
    <name type="common">Sweet flag</name>
    <dbReference type="NCBI Taxonomy" id="4465"/>
    <lineage>
        <taxon>Eukaryota</taxon>
        <taxon>Viridiplantae</taxon>
        <taxon>Streptophyta</taxon>
        <taxon>Embryophyta</taxon>
        <taxon>Tracheophyta</taxon>
        <taxon>Spermatophyta</taxon>
        <taxon>Magnoliopsida</taxon>
        <taxon>Liliopsida</taxon>
        <taxon>Acoraceae</taxon>
        <taxon>Acorus</taxon>
    </lineage>
</organism>
<evidence type="ECO:0000256" key="1">
    <source>
        <dbReference type="SAM" id="MobiDB-lite"/>
    </source>
</evidence>
<reference evidence="2" key="1">
    <citation type="journal article" date="2023" name="Nat. Commun.">
        <title>Diploid and tetraploid genomes of Acorus and the evolution of monocots.</title>
        <authorList>
            <person name="Ma L."/>
            <person name="Liu K.W."/>
            <person name="Li Z."/>
            <person name="Hsiao Y.Y."/>
            <person name="Qi Y."/>
            <person name="Fu T."/>
            <person name="Tang G.D."/>
            <person name="Zhang D."/>
            <person name="Sun W.H."/>
            <person name="Liu D.K."/>
            <person name="Li Y."/>
            <person name="Chen G.Z."/>
            <person name="Liu X.D."/>
            <person name="Liao X.Y."/>
            <person name="Jiang Y.T."/>
            <person name="Yu X."/>
            <person name="Hao Y."/>
            <person name="Huang J."/>
            <person name="Zhao X.W."/>
            <person name="Ke S."/>
            <person name="Chen Y.Y."/>
            <person name="Wu W.L."/>
            <person name="Hsu J.L."/>
            <person name="Lin Y.F."/>
            <person name="Huang M.D."/>
            <person name="Li C.Y."/>
            <person name="Huang L."/>
            <person name="Wang Z.W."/>
            <person name="Zhao X."/>
            <person name="Zhong W.Y."/>
            <person name="Peng D.H."/>
            <person name="Ahmad S."/>
            <person name="Lan S."/>
            <person name="Zhang J.S."/>
            <person name="Tsai W.C."/>
            <person name="Van de Peer Y."/>
            <person name="Liu Z.J."/>
        </authorList>
    </citation>
    <scope>NUCLEOTIDE SEQUENCE</scope>
    <source>
        <strain evidence="2">CP</strain>
    </source>
</reference>
<name>A0AAV9E875_ACOCL</name>
<accession>A0AAV9E875</accession>
<sequence length="169" mass="19756">MVLKIQSAFRGHDVRKRFRAIRSIGLEIDGVERLFWAYEEVLHVFDKELLWLKERLARLLEKLESVRSLGECHGRVGQRVVSIQEKIRSIEALRIPSEMESEFELESESEEEEIYDDALENENGGEEEAEGVEEWLMVESEEETKENEETSQIGETSGRLSGLWRRMRA</sequence>
<evidence type="ECO:0000313" key="3">
    <source>
        <dbReference type="Proteomes" id="UP001180020"/>
    </source>
</evidence>